<accession>A0A9P3GE64</accession>
<evidence type="ECO:0000313" key="3">
    <source>
        <dbReference type="Proteomes" id="UP000703269"/>
    </source>
</evidence>
<dbReference type="AlphaFoldDB" id="A0A9P3GE64"/>
<comment type="caution">
    <text evidence="2">The sequence shown here is derived from an EMBL/GenBank/DDBJ whole genome shotgun (WGS) entry which is preliminary data.</text>
</comment>
<organism evidence="2 3">
    <name type="scientific">Phanerochaete sordida</name>
    <dbReference type="NCBI Taxonomy" id="48140"/>
    <lineage>
        <taxon>Eukaryota</taxon>
        <taxon>Fungi</taxon>
        <taxon>Dikarya</taxon>
        <taxon>Basidiomycota</taxon>
        <taxon>Agaricomycotina</taxon>
        <taxon>Agaricomycetes</taxon>
        <taxon>Polyporales</taxon>
        <taxon>Phanerochaetaceae</taxon>
        <taxon>Phanerochaete</taxon>
    </lineage>
</organism>
<gene>
    <name evidence="2" type="ORF">PsYK624_082570</name>
</gene>
<dbReference type="OrthoDB" id="2881925at2759"/>
<dbReference type="Proteomes" id="UP000703269">
    <property type="component" value="Unassembled WGS sequence"/>
</dbReference>
<keyword evidence="3" id="KW-1185">Reference proteome</keyword>
<feature type="compositionally biased region" description="Acidic residues" evidence="1">
    <location>
        <begin position="117"/>
        <end position="138"/>
    </location>
</feature>
<reference evidence="2 3" key="1">
    <citation type="submission" date="2021-08" db="EMBL/GenBank/DDBJ databases">
        <title>Draft Genome Sequence of Phanerochaete sordida strain YK-624.</title>
        <authorList>
            <person name="Mori T."/>
            <person name="Dohra H."/>
            <person name="Suzuki T."/>
            <person name="Kawagishi H."/>
            <person name="Hirai H."/>
        </authorList>
    </citation>
    <scope>NUCLEOTIDE SEQUENCE [LARGE SCALE GENOMIC DNA]</scope>
    <source>
        <strain evidence="2 3">YK-624</strain>
    </source>
</reference>
<proteinExistence type="predicted"/>
<dbReference type="EMBL" id="BPQB01000024">
    <property type="protein sequence ID" value="GJE92104.1"/>
    <property type="molecule type" value="Genomic_DNA"/>
</dbReference>
<feature type="compositionally biased region" description="Low complexity" evidence="1">
    <location>
        <begin position="92"/>
        <end position="116"/>
    </location>
</feature>
<feature type="compositionally biased region" description="Polar residues" evidence="1">
    <location>
        <begin position="70"/>
        <end position="91"/>
    </location>
</feature>
<feature type="region of interest" description="Disordered" evidence="1">
    <location>
        <begin position="68"/>
        <end position="138"/>
    </location>
</feature>
<name>A0A9P3GE64_9APHY</name>
<protein>
    <submittedName>
        <fullName evidence="2">Uncharacterized protein</fullName>
    </submittedName>
</protein>
<sequence>MAKTQLETATITNDENAFISKSEAKKKYNLSDADMEDIEPIALEHASSCGADDPVYSLHDVENLVRRVQDASSAAGPSSDITKGAGDNQQHSAEAQPAPSTSAAPQHPAQTTAVVVNDDDFYFEDEDDDYNPFNEMSDDEADAFMSRLFRSRPSGPPMRFNRS</sequence>
<evidence type="ECO:0000256" key="1">
    <source>
        <dbReference type="SAM" id="MobiDB-lite"/>
    </source>
</evidence>
<evidence type="ECO:0000313" key="2">
    <source>
        <dbReference type="EMBL" id="GJE92104.1"/>
    </source>
</evidence>